<evidence type="ECO:0000259" key="1">
    <source>
        <dbReference type="Pfam" id="PF00535"/>
    </source>
</evidence>
<proteinExistence type="predicted"/>
<reference evidence="3" key="1">
    <citation type="journal article" date="2020" name="Nature">
        <title>Giant virus diversity and host interactions through global metagenomics.</title>
        <authorList>
            <person name="Schulz F."/>
            <person name="Roux S."/>
            <person name="Paez-Espino D."/>
            <person name="Jungbluth S."/>
            <person name="Walsh D.A."/>
            <person name="Denef V.J."/>
            <person name="McMahon K.D."/>
            <person name="Konstantinidis K.T."/>
            <person name="Eloe-Fadrosh E.A."/>
            <person name="Kyrpides N.C."/>
            <person name="Woyke T."/>
        </authorList>
    </citation>
    <scope>NUCLEOTIDE SEQUENCE</scope>
    <source>
        <strain evidence="3">GVMAG-M-3300023179-4</strain>
    </source>
</reference>
<feature type="domain" description="Glycosyltransferase 2-like" evidence="1">
    <location>
        <begin position="5"/>
        <end position="134"/>
    </location>
</feature>
<sequence length="564" mass="66977">MSLTIITPTIGTKYLKDCINSIKNQTNQNFIYYIVIDGQIYNEAVYNILIDLILPTNLKIITLDENTGSNGYNGHRIYISMGFLTNSEYIMFLDEDNTFESNHVETIMKNIIDNNLDWTFSLRNIIDKDGKFICQDKCESLGNLHHVWNNPNDFLVDTSCYCIKREIFIKHSLDFYKKFRDTDIEMDRALFKSLQNYKFESTNIYTVNYRVENTDKSVKAEFFIKGNKFMETKNKNLYVFHLNPNWTAKLISTNELDYDSPRYIYEDGNKTMLYKLKEQYNLIDGYRNNIPSKSICLFIILDIKLFPKELLERTDIKKICYLLEGPNSWHKDNYDYNSLNKYFDHIITYWEDLLEKPKINYFPFVSRFDISNKYHTKMIIKNRKYDKSIGMILSNRNNNETYQINDTELIRLDFLRKEFVLLLDNVTVHGQGWDDIKDHKYIKIENVSNRMTDETNIYDFYKRFNFALIVENCNGKNYVSEKIYDAWVAGCIPIYFGNNNKINLPKNCYIDINDFTNITELNKFINLMDNKIIDAYYDNINKNLEQILDTVSPNKLCEKILSLI</sequence>
<dbReference type="Pfam" id="PF00852">
    <property type="entry name" value="Glyco_transf_10"/>
    <property type="match status" value="1"/>
</dbReference>
<dbReference type="Gene3D" id="3.40.50.11660">
    <property type="entry name" value="Glycosyl transferase family 10, C-terminal domain"/>
    <property type="match status" value="1"/>
</dbReference>
<evidence type="ECO:0000259" key="2">
    <source>
        <dbReference type="Pfam" id="PF00852"/>
    </source>
</evidence>
<dbReference type="Pfam" id="PF00535">
    <property type="entry name" value="Glycos_transf_2"/>
    <property type="match status" value="1"/>
</dbReference>
<dbReference type="SUPFAM" id="SSF53756">
    <property type="entry name" value="UDP-Glycosyltransferase/glycogen phosphorylase"/>
    <property type="match status" value="1"/>
</dbReference>
<organism evidence="3">
    <name type="scientific">viral metagenome</name>
    <dbReference type="NCBI Taxonomy" id="1070528"/>
    <lineage>
        <taxon>unclassified sequences</taxon>
        <taxon>metagenomes</taxon>
        <taxon>organismal metagenomes</taxon>
    </lineage>
</organism>
<feature type="domain" description="Fucosyltransferase C-terminal" evidence="2">
    <location>
        <begin position="450"/>
        <end position="531"/>
    </location>
</feature>
<dbReference type="EMBL" id="MN739837">
    <property type="protein sequence ID" value="QHT74067.1"/>
    <property type="molecule type" value="Genomic_DNA"/>
</dbReference>
<dbReference type="AlphaFoldDB" id="A0A6C0H0Y6"/>
<accession>A0A6C0H0Y6</accession>
<dbReference type="SUPFAM" id="SSF53448">
    <property type="entry name" value="Nucleotide-diphospho-sugar transferases"/>
    <property type="match status" value="1"/>
</dbReference>
<dbReference type="InterPro" id="IPR001173">
    <property type="entry name" value="Glyco_trans_2-like"/>
</dbReference>
<dbReference type="InterPro" id="IPR055270">
    <property type="entry name" value="Glyco_tran_10_C"/>
</dbReference>
<dbReference type="InterPro" id="IPR038577">
    <property type="entry name" value="GT10-like_C_sf"/>
</dbReference>
<dbReference type="Gene3D" id="3.90.550.10">
    <property type="entry name" value="Spore Coat Polysaccharide Biosynthesis Protein SpsA, Chain A"/>
    <property type="match status" value="1"/>
</dbReference>
<evidence type="ECO:0000313" key="3">
    <source>
        <dbReference type="EMBL" id="QHT74067.1"/>
    </source>
</evidence>
<protein>
    <submittedName>
        <fullName evidence="3">Uncharacterized protein</fullName>
    </submittedName>
</protein>
<dbReference type="InterPro" id="IPR029044">
    <property type="entry name" value="Nucleotide-diphossugar_trans"/>
</dbReference>
<name>A0A6C0H0Y6_9ZZZZ</name>